<comment type="caution">
    <text evidence="3">The sequence shown here is derived from an EMBL/GenBank/DDBJ whole genome shotgun (WGS) entry which is preliminary data.</text>
</comment>
<comment type="similarity">
    <text evidence="1">Belongs to the YciI family.</text>
</comment>
<sequence>MKYLLLIYGNEEKWGSLPADELTQIIADQDAWNAKYQQTGELLGAYGLGDAVTAKLIRRENGLPAVTDGPYLETKEYVGSLYVLDCESPERAREIAADMPMADRDPVELWPILHESSPDL</sequence>
<evidence type="ECO:0000256" key="1">
    <source>
        <dbReference type="ARBA" id="ARBA00007689"/>
    </source>
</evidence>
<dbReference type="SUPFAM" id="SSF54909">
    <property type="entry name" value="Dimeric alpha+beta barrel"/>
    <property type="match status" value="1"/>
</dbReference>
<dbReference type="PANTHER" id="PTHR35174:SF3">
    <property type="entry name" value="BLL7171 PROTEIN"/>
    <property type="match status" value="1"/>
</dbReference>
<dbReference type="EMBL" id="BOPF01000028">
    <property type="protein sequence ID" value="GIJ49511.1"/>
    <property type="molecule type" value="Genomic_DNA"/>
</dbReference>
<keyword evidence="4" id="KW-1185">Reference proteome</keyword>
<dbReference type="InterPro" id="IPR005545">
    <property type="entry name" value="YCII"/>
</dbReference>
<dbReference type="InterPro" id="IPR011008">
    <property type="entry name" value="Dimeric_a/b-barrel"/>
</dbReference>
<gene>
    <name evidence="3" type="ORF">Val02_63970</name>
</gene>
<name>A0A8J4DTP3_9ACTN</name>
<dbReference type="Gene3D" id="3.30.70.1060">
    <property type="entry name" value="Dimeric alpha+beta barrel"/>
    <property type="match status" value="1"/>
</dbReference>
<organism evidence="3 4">
    <name type="scientific">Virgisporangium aliadipatigenens</name>
    <dbReference type="NCBI Taxonomy" id="741659"/>
    <lineage>
        <taxon>Bacteria</taxon>
        <taxon>Bacillati</taxon>
        <taxon>Actinomycetota</taxon>
        <taxon>Actinomycetes</taxon>
        <taxon>Micromonosporales</taxon>
        <taxon>Micromonosporaceae</taxon>
        <taxon>Virgisporangium</taxon>
    </lineage>
</organism>
<accession>A0A8J4DTP3</accession>
<feature type="domain" description="YCII-related" evidence="2">
    <location>
        <begin position="1"/>
        <end position="112"/>
    </location>
</feature>
<dbReference type="Pfam" id="PF03795">
    <property type="entry name" value="YCII"/>
    <property type="match status" value="1"/>
</dbReference>
<dbReference type="PANTHER" id="PTHR35174">
    <property type="entry name" value="BLL7171 PROTEIN-RELATED"/>
    <property type="match status" value="1"/>
</dbReference>
<evidence type="ECO:0000259" key="2">
    <source>
        <dbReference type="Pfam" id="PF03795"/>
    </source>
</evidence>
<dbReference type="AlphaFoldDB" id="A0A8J4DTP3"/>
<proteinExistence type="inferred from homology"/>
<evidence type="ECO:0000313" key="3">
    <source>
        <dbReference type="EMBL" id="GIJ49511.1"/>
    </source>
</evidence>
<protein>
    <recommendedName>
        <fullName evidence="2">YCII-related domain-containing protein</fullName>
    </recommendedName>
</protein>
<dbReference type="RefSeq" id="WP_203902980.1">
    <property type="nucleotide sequence ID" value="NZ_BOPF01000028.1"/>
</dbReference>
<evidence type="ECO:0000313" key="4">
    <source>
        <dbReference type="Proteomes" id="UP000619260"/>
    </source>
</evidence>
<reference evidence="3" key="1">
    <citation type="submission" date="2021-01" db="EMBL/GenBank/DDBJ databases">
        <title>Whole genome shotgun sequence of Virgisporangium aliadipatigenens NBRC 105644.</title>
        <authorList>
            <person name="Komaki H."/>
            <person name="Tamura T."/>
        </authorList>
    </citation>
    <scope>NUCLEOTIDE SEQUENCE</scope>
    <source>
        <strain evidence="3">NBRC 105644</strain>
    </source>
</reference>
<dbReference type="Proteomes" id="UP000619260">
    <property type="component" value="Unassembled WGS sequence"/>
</dbReference>